<feature type="coiled-coil region" evidence="1">
    <location>
        <begin position="208"/>
        <end position="235"/>
    </location>
</feature>
<name>A0A0L8ANY3_9BACT</name>
<dbReference type="AlphaFoldDB" id="A0A0L8ANY3"/>
<evidence type="ECO:0000313" key="3">
    <source>
        <dbReference type="Proteomes" id="UP000036908"/>
    </source>
</evidence>
<proteinExistence type="predicted"/>
<gene>
    <name evidence="2" type="ORF">OB69_04130</name>
</gene>
<dbReference type="OrthoDB" id="974730at2"/>
<dbReference type="Proteomes" id="UP000036908">
    <property type="component" value="Unassembled WGS sequence"/>
</dbReference>
<reference evidence="3" key="1">
    <citation type="submission" date="2014-11" db="EMBL/GenBank/DDBJ databases">
        <title>Genome sequencing of Roseivirga sp. D-25.</title>
        <authorList>
            <person name="Selvaratnam C."/>
            <person name="Thevarajoo S."/>
            <person name="Goh K.M."/>
            <person name="Eee R."/>
            <person name="Chan K.-G."/>
            <person name="Chong C.S."/>
        </authorList>
    </citation>
    <scope>NUCLEOTIDE SEQUENCE [LARGE SCALE GENOMIC DNA]</scope>
    <source>
        <strain evidence="3">D-25</strain>
    </source>
</reference>
<organism evidence="2 3">
    <name type="scientific">Roseivirga seohaensis subsp. aquiponti</name>
    <dbReference type="NCBI Taxonomy" id="1566026"/>
    <lineage>
        <taxon>Bacteria</taxon>
        <taxon>Pseudomonadati</taxon>
        <taxon>Bacteroidota</taxon>
        <taxon>Cytophagia</taxon>
        <taxon>Cytophagales</taxon>
        <taxon>Roseivirgaceae</taxon>
        <taxon>Roseivirga</taxon>
    </lineage>
</organism>
<keyword evidence="1" id="KW-0175">Coiled coil</keyword>
<accession>A0A0L8ANY3</accession>
<protein>
    <submittedName>
        <fullName evidence="2">Uncharacterized protein</fullName>
    </submittedName>
</protein>
<dbReference type="PATRIC" id="fig|1566026.4.peg.2600"/>
<keyword evidence="3" id="KW-1185">Reference proteome</keyword>
<sequence length="401" mass="47357">MIRAEPKSILAFLVNHFDLIAELFDTQIKDDIISRGSLQSILENYDSAIEPQLYEYKILSGKGEDYVIHDPYFKLLEFVLQQFKPLLPEQIQKYYHSIRNLFQKLKQDAYTTDKELTIARIEKLSEEITAFVNNVVYNTLSLLKESRALKANTLQLEYHEKVRKARYWIENYIQPLNTILDIDHAQSIYNELLNISQYANTRRLDYSHEGLRRQFERLYQQLNDAERQIQEESILLTKELLPLLDRIKTESEILSGMHLYLTNGDCYKKKYDPPPLFVTGRDQLYNPHILIKTREYFDLFKGEEEVVIVEESSSHTFWFFDRQAHKERLDTALPVIDFFNWCQTAFEQNPDDLSVENYFQVTGLLFEEGYRVDVLDAKAEILQFSNGTKLSMPQLKITKTN</sequence>
<evidence type="ECO:0000313" key="2">
    <source>
        <dbReference type="EMBL" id="KOF04173.1"/>
    </source>
</evidence>
<dbReference type="EMBL" id="JSVA01000004">
    <property type="protein sequence ID" value="KOF04173.1"/>
    <property type="molecule type" value="Genomic_DNA"/>
</dbReference>
<dbReference type="RefSeq" id="WP_053222415.1">
    <property type="nucleotide sequence ID" value="NZ_JSVA01000004.1"/>
</dbReference>
<comment type="caution">
    <text evidence="2">The sequence shown here is derived from an EMBL/GenBank/DDBJ whole genome shotgun (WGS) entry which is preliminary data.</text>
</comment>
<evidence type="ECO:0000256" key="1">
    <source>
        <dbReference type="SAM" id="Coils"/>
    </source>
</evidence>